<dbReference type="InterPro" id="IPR013762">
    <property type="entry name" value="Integrase-like_cat_sf"/>
</dbReference>
<dbReference type="Gene3D" id="1.10.150.130">
    <property type="match status" value="1"/>
</dbReference>
<evidence type="ECO:0000256" key="2">
    <source>
        <dbReference type="ARBA" id="ARBA00022908"/>
    </source>
</evidence>
<proteinExistence type="inferred from homology"/>
<evidence type="ECO:0000256" key="4">
    <source>
        <dbReference type="ARBA" id="ARBA00023172"/>
    </source>
</evidence>
<keyword evidence="3 5" id="KW-0238">DNA-binding</keyword>
<organism evidence="7 8">
    <name type="scientific">Bradyrhizobium campsiandrae</name>
    <dbReference type="NCBI Taxonomy" id="1729892"/>
    <lineage>
        <taxon>Bacteria</taxon>
        <taxon>Pseudomonadati</taxon>
        <taxon>Pseudomonadota</taxon>
        <taxon>Alphaproteobacteria</taxon>
        <taxon>Hyphomicrobiales</taxon>
        <taxon>Nitrobacteraceae</taxon>
        <taxon>Bradyrhizobium</taxon>
    </lineage>
</organism>
<dbReference type="PANTHER" id="PTHR30629:SF2">
    <property type="entry name" value="PROPHAGE INTEGRASE INTS-RELATED"/>
    <property type="match status" value="1"/>
</dbReference>
<comment type="caution">
    <text evidence="7">The sequence shown here is derived from an EMBL/GenBank/DDBJ whole genome shotgun (WGS) entry which is preliminary data.</text>
</comment>
<evidence type="ECO:0000313" key="7">
    <source>
        <dbReference type="EMBL" id="MBC9980292.1"/>
    </source>
</evidence>
<sequence>MRGPKIDKDGIYYYRRRIPDDVRAALRELEGSVGGKQDKREEKRRLGRDPILASQLWAEHDRAVERRWAELRSRTTRAGLTVVEREALAGEIYRLWLDRLPVSDAGSGPKARALLSEIEDFELGERRGIAAPRGPSHDDWRSIDEFEEDAFAEDIDQLLAKRGLILSAIERAGVIGAVSRATKHACKWAIKRLGGEARPDREALRYPKWPDPETDTLSGLFRSWAATQNPLPDTERAFKLAIDKFKAFIRHEEVARIATNDVRRWCAHLKIVEKKGSTRIKNGYLAALKAVLNCAVQQGALEVSPCANIVVKAKPRPRTREKDLTDRETYAILRASLDPQGSAVSATVAATRRWIPWILAYTGARVAEITNLTSGHIIQEAGVWGFKIEKSKNGTPRKIPIHRDLIDQGFLDFVKSRDGLPLFFDRQTAKTSSIHKTRAEGLGDWVRRVTGNGPNVVSPNHGWRHRFKTECRRVMMNHDIAAYIQGHTFESVGDTYGHIPLDVTGPWMDLFPIYDVSGEELVVQRSLDPSMMLRAFTQLGLAASMNAVSRERAA</sequence>
<comment type="similarity">
    <text evidence="1">Belongs to the 'phage' integrase family.</text>
</comment>
<dbReference type="PANTHER" id="PTHR30629">
    <property type="entry name" value="PROPHAGE INTEGRASE"/>
    <property type="match status" value="1"/>
</dbReference>
<keyword evidence="4" id="KW-0233">DNA recombination</keyword>
<gene>
    <name evidence="7" type="ORF">HA482_18980</name>
</gene>
<dbReference type="InterPro" id="IPR011010">
    <property type="entry name" value="DNA_brk_join_enz"/>
</dbReference>
<dbReference type="InterPro" id="IPR050808">
    <property type="entry name" value="Phage_Integrase"/>
</dbReference>
<keyword evidence="2" id="KW-0229">DNA integration</keyword>
<keyword evidence="8" id="KW-1185">Reference proteome</keyword>
<evidence type="ECO:0000256" key="3">
    <source>
        <dbReference type="ARBA" id="ARBA00023125"/>
    </source>
</evidence>
<dbReference type="InterPro" id="IPR044068">
    <property type="entry name" value="CB"/>
</dbReference>
<evidence type="ECO:0000259" key="6">
    <source>
        <dbReference type="PROSITE" id="PS51900"/>
    </source>
</evidence>
<dbReference type="EMBL" id="JAATTO010000025">
    <property type="protein sequence ID" value="MBC9980292.1"/>
    <property type="molecule type" value="Genomic_DNA"/>
</dbReference>
<reference evidence="7 8" key="1">
    <citation type="journal article" date="2020" name="Arch. Microbiol.">
        <title>Bradyrhizobium campsiandrae sp. nov., a nitrogen-fixing bacterial strain isolated from a native leguminous tree from the Amazon adapted to flooded conditions.</title>
        <authorList>
            <person name="Cabral Michel D."/>
            <person name="Martins da Costa E."/>
            <person name="Azarias Guimaraes A."/>
            <person name="Soares de Carvalho T."/>
            <person name="Santos de Castro Caputo P."/>
            <person name="Willems A."/>
            <person name="de Souza Moreira F.M."/>
        </authorList>
    </citation>
    <scope>NUCLEOTIDE SEQUENCE [LARGE SCALE GENOMIC DNA]</scope>
    <source>
        <strain evidence="8">INPA 384B</strain>
    </source>
</reference>
<dbReference type="SUPFAM" id="SSF56349">
    <property type="entry name" value="DNA breaking-rejoining enzymes"/>
    <property type="match status" value="1"/>
</dbReference>
<evidence type="ECO:0000256" key="5">
    <source>
        <dbReference type="PROSITE-ProRule" id="PRU01248"/>
    </source>
</evidence>
<evidence type="ECO:0000256" key="1">
    <source>
        <dbReference type="ARBA" id="ARBA00008857"/>
    </source>
</evidence>
<accession>A0ABR7UA25</accession>
<dbReference type="Proteomes" id="UP000639516">
    <property type="component" value="Unassembled WGS sequence"/>
</dbReference>
<dbReference type="Gene3D" id="1.10.443.10">
    <property type="entry name" value="Intergrase catalytic core"/>
    <property type="match status" value="1"/>
</dbReference>
<protein>
    <recommendedName>
        <fullName evidence="6">Core-binding (CB) domain-containing protein</fullName>
    </recommendedName>
</protein>
<dbReference type="InterPro" id="IPR010998">
    <property type="entry name" value="Integrase_recombinase_N"/>
</dbReference>
<evidence type="ECO:0000313" key="8">
    <source>
        <dbReference type="Proteomes" id="UP000639516"/>
    </source>
</evidence>
<name>A0ABR7UA25_9BRAD</name>
<feature type="domain" description="Core-binding (CB)" evidence="6">
    <location>
        <begin position="215"/>
        <end position="296"/>
    </location>
</feature>
<dbReference type="PROSITE" id="PS51900">
    <property type="entry name" value="CB"/>
    <property type="match status" value="1"/>
</dbReference>
<dbReference type="RefSeq" id="WP_188104499.1">
    <property type="nucleotide sequence ID" value="NZ_JAANIH010000040.1"/>
</dbReference>